<dbReference type="InterPro" id="IPR011047">
    <property type="entry name" value="Quinoprotein_ADH-like_sf"/>
</dbReference>
<feature type="compositionally biased region" description="Polar residues" evidence="4">
    <location>
        <begin position="135"/>
        <end position="146"/>
    </location>
</feature>
<evidence type="ECO:0000259" key="6">
    <source>
        <dbReference type="Pfam" id="PF01011"/>
    </source>
</evidence>
<dbReference type="SUPFAM" id="SSF50998">
    <property type="entry name" value="Quinoprotein alcohol dehydrogenase-like"/>
    <property type="match status" value="1"/>
</dbReference>
<evidence type="ECO:0000256" key="3">
    <source>
        <dbReference type="ARBA" id="ARBA00023002"/>
    </source>
</evidence>
<proteinExistence type="inferred from homology"/>
<dbReference type="PANTHER" id="PTHR32303">
    <property type="entry name" value="QUINOPROTEIN ALCOHOL DEHYDROGENASE (CYTOCHROME C)"/>
    <property type="match status" value="1"/>
</dbReference>
<feature type="domain" description="Pyrrolo-quinoline quinone repeat" evidence="6">
    <location>
        <begin position="216"/>
        <end position="822"/>
    </location>
</feature>
<feature type="region of interest" description="Disordered" evidence="4">
    <location>
        <begin position="679"/>
        <end position="698"/>
    </location>
</feature>
<comment type="caution">
    <text evidence="7">The sequence shown here is derived from an EMBL/GenBank/DDBJ whole genome shotgun (WGS) entry which is preliminary data.</text>
</comment>
<protein>
    <submittedName>
        <fullName evidence="7">PQQ-binding-like beta-propeller repeat protein</fullName>
    </submittedName>
</protein>
<dbReference type="Gene3D" id="2.140.10.10">
    <property type="entry name" value="Quinoprotein alcohol dehydrogenase-like superfamily"/>
    <property type="match status" value="2"/>
</dbReference>
<evidence type="ECO:0000256" key="5">
    <source>
        <dbReference type="SAM" id="SignalP"/>
    </source>
</evidence>
<dbReference type="GO" id="GO:0008876">
    <property type="term" value="F:quinoprotein glucose dehydrogenase activity"/>
    <property type="evidence" value="ECO:0007669"/>
    <property type="project" value="TreeGrafter"/>
</dbReference>
<keyword evidence="3" id="KW-0560">Oxidoreductase</keyword>
<gene>
    <name evidence="7" type="ORF">J5Y06_07775</name>
</gene>
<dbReference type="AlphaFoldDB" id="A0A8J7R019"/>
<feature type="chain" id="PRO_5035309416" evidence="5">
    <location>
        <begin position="29"/>
        <end position="849"/>
    </location>
</feature>
<feature type="compositionally biased region" description="Low complexity" evidence="4">
    <location>
        <begin position="25"/>
        <end position="40"/>
    </location>
</feature>
<dbReference type="Proteomes" id="UP000666240">
    <property type="component" value="Unassembled WGS sequence"/>
</dbReference>
<dbReference type="PANTHER" id="PTHR32303:SF4">
    <property type="entry name" value="QUINOPROTEIN GLUCOSE DEHYDROGENASE"/>
    <property type="match status" value="1"/>
</dbReference>
<dbReference type="CDD" id="cd10280">
    <property type="entry name" value="PQQ_mGDH"/>
    <property type="match status" value="1"/>
</dbReference>
<evidence type="ECO:0000256" key="1">
    <source>
        <dbReference type="ARBA" id="ARBA00001931"/>
    </source>
</evidence>
<dbReference type="InterPro" id="IPR002372">
    <property type="entry name" value="PQQ_rpt_dom"/>
</dbReference>
<evidence type="ECO:0000313" key="7">
    <source>
        <dbReference type="EMBL" id="MBP0438542.1"/>
    </source>
</evidence>
<sequence>MKAKLLARSTALSLIGLSLSLSALPAQAQSTPTAPSTATPSPVPPASTQPNAATLPPGVIAPRDEQPAGIPSETQAAPQAPAEEGPDAAPAPGSDAAPAPAPGSDAAPAPAAGSAPAPEAPAPSQQEPQQPAPQNTQPDASTPGTSGEQPTPAQPAEPGEEQPEPLPTDLNTQPGSASESSEDASAAGPASSTDQDSGSVAAARPPVQPREVGVDWPFWGGDERATRYSPLDQITPENVGRLEKVWTYRTGDMPSGATEGKYSPEGTPLKIGDTLYICSAMNILTAVDAATGQERWRYDPKVPAEAIPYGASCRGVAFYENPDAAPDQACAARVIEGTLDARLIAVDARTGQPCEDFGEGGMVDLWTGIGEKVPGWYAVTAPPAIVRGIVVTGAQVKDGQAEDAPSGVIRGYDAVTGELAWAWDLGNTDLTGLPPEGETYTRGTPNMWTTATGDEETGLVLLPMGNSSVDYYGSNRSEAENEWATSLVALDVTTGQPRWRFQTVRHDVWDYDLGSQATIIDWAGQDGGTTRAVVLPSKQGDIYILDLETGESLVPMEEIEAPQGGVEPDYVADSQPASGYHTLRKPDLVEADMWGVTPLDQLFCRIAFRQATYQGIYTPPTADTRWIQYPGYNGGSDWGSVAVDTERGIIVANYNDVPNYNRLIPREEAEERNLQPIYAEESGSSGGSNAEGEGDPQVGAPYGIDVNAGWRAPFTGIPCKQPPLGGIRAIDLASGETLWDQPLGTARRNGPFGIPSYLPITIGTPNNGGSVVTRGGLTFIAAATDNLIRAIDTETGEVLWSDVLPAGGQANPIIYQQDGRDYLVIQAGGHHFMETPIGDYYIAYALPQR</sequence>
<comment type="cofactor">
    <cofactor evidence="1">
        <name>pyrroloquinoline quinone</name>
        <dbReference type="ChEBI" id="CHEBI:58442"/>
    </cofactor>
</comment>
<reference evidence="7" key="1">
    <citation type="submission" date="2021-03" db="EMBL/GenBank/DDBJ databases">
        <title>Genome sequencing and assembly of Tianweitania sediminis.</title>
        <authorList>
            <person name="Chhetri G."/>
        </authorList>
    </citation>
    <scope>NUCLEOTIDE SEQUENCE</scope>
    <source>
        <strain evidence="7">Z8</strain>
    </source>
</reference>
<dbReference type="InterPro" id="IPR018391">
    <property type="entry name" value="PQQ_b-propeller_rpt"/>
</dbReference>
<keyword evidence="8" id="KW-1185">Reference proteome</keyword>
<dbReference type="InterPro" id="IPR017511">
    <property type="entry name" value="PQQ_mDH"/>
</dbReference>
<evidence type="ECO:0000256" key="2">
    <source>
        <dbReference type="ARBA" id="ARBA00008156"/>
    </source>
</evidence>
<feature type="signal peptide" evidence="5">
    <location>
        <begin position="1"/>
        <end position="28"/>
    </location>
</feature>
<evidence type="ECO:0000256" key="4">
    <source>
        <dbReference type="SAM" id="MobiDB-lite"/>
    </source>
</evidence>
<dbReference type="GO" id="GO:0016020">
    <property type="term" value="C:membrane"/>
    <property type="evidence" value="ECO:0007669"/>
    <property type="project" value="InterPro"/>
</dbReference>
<accession>A0A8J7R019</accession>
<keyword evidence="5" id="KW-0732">Signal</keyword>
<feature type="region of interest" description="Disordered" evidence="4">
    <location>
        <begin position="25"/>
        <end position="218"/>
    </location>
</feature>
<dbReference type="RefSeq" id="WP_209334577.1">
    <property type="nucleotide sequence ID" value="NZ_JAGIYY010000002.1"/>
</dbReference>
<dbReference type="EMBL" id="JAGIYY010000002">
    <property type="protein sequence ID" value="MBP0438542.1"/>
    <property type="molecule type" value="Genomic_DNA"/>
</dbReference>
<organism evidence="7 8">
    <name type="scientific">Tianweitania sediminis</name>
    <dbReference type="NCBI Taxonomy" id="1502156"/>
    <lineage>
        <taxon>Bacteria</taxon>
        <taxon>Pseudomonadati</taxon>
        <taxon>Pseudomonadota</taxon>
        <taxon>Alphaproteobacteria</taxon>
        <taxon>Hyphomicrobiales</taxon>
        <taxon>Phyllobacteriaceae</taxon>
        <taxon>Tianweitania</taxon>
    </lineage>
</organism>
<comment type="similarity">
    <text evidence="2">Belongs to the bacterial PQQ dehydrogenase family.</text>
</comment>
<feature type="compositionally biased region" description="Low complexity" evidence="4">
    <location>
        <begin position="174"/>
        <end position="192"/>
    </location>
</feature>
<feature type="compositionally biased region" description="Low complexity" evidence="4">
    <location>
        <begin position="75"/>
        <end position="134"/>
    </location>
</feature>
<feature type="compositionally biased region" description="Low complexity" evidence="4">
    <location>
        <begin position="679"/>
        <end position="691"/>
    </location>
</feature>
<evidence type="ECO:0000313" key="8">
    <source>
        <dbReference type="Proteomes" id="UP000666240"/>
    </source>
</evidence>
<dbReference type="Pfam" id="PF01011">
    <property type="entry name" value="PQQ"/>
    <property type="match status" value="1"/>
</dbReference>
<name>A0A8J7R019_9HYPH</name>
<dbReference type="SMART" id="SM00564">
    <property type="entry name" value="PQQ"/>
    <property type="match status" value="4"/>
</dbReference>
<feature type="compositionally biased region" description="Low complexity" evidence="4">
    <location>
        <begin position="147"/>
        <end position="157"/>
    </location>
</feature>
<dbReference type="GO" id="GO:0048038">
    <property type="term" value="F:quinone binding"/>
    <property type="evidence" value="ECO:0007669"/>
    <property type="project" value="InterPro"/>
</dbReference>